<feature type="region of interest" description="Disordered" evidence="1">
    <location>
        <begin position="95"/>
        <end position="186"/>
    </location>
</feature>
<evidence type="ECO:0000256" key="1">
    <source>
        <dbReference type="SAM" id="MobiDB-lite"/>
    </source>
</evidence>
<name>Q9F5G8_RHIRH</name>
<feature type="compositionally biased region" description="Low complexity" evidence="1">
    <location>
        <begin position="139"/>
        <end position="156"/>
    </location>
</feature>
<reference evidence="2" key="1">
    <citation type="journal article" date="1998" name="Nucleic Acids Symp. Ser.">
        <title>Genome structure of Ri plasmid (1): Construction of linking library and physical map of pRi1724 in Japanese Agrobacterium.</title>
        <authorList>
            <person name="Moriguchi K."/>
            <person name="Nishida T."/>
            <person name="Maeda Y."/>
            <person name="Tanaka N."/>
            <person name="Yoshida K."/>
        </authorList>
    </citation>
    <scope>NUCLEOTIDE SEQUENCE</scope>
    <source>
        <strain evidence="2">MAFF03-01724</strain>
        <plasmid evidence="2">pRi1724</plasmid>
    </source>
</reference>
<gene>
    <name evidence="2" type="primary">riorf24</name>
</gene>
<accession>Q9F5G8</accession>
<dbReference type="AlphaFoldDB" id="Q9F5G8"/>
<geneLocation type="plasmid" evidence="2">
    <name>pRi1724</name>
</geneLocation>
<sequence length="260" mass="27710">MASDGRLHLMVNEAKSAVASVFGRKFLGYAFRRAGGVVKRRVASKAIKAFKERIRELTPRVTGRSLKAVAERLPHLRARMESLLPAGANTVGLASAGRVNAPSSKGRPTQAMETRRDDLPGTDGKRSEARCGAAGGGKLPSLGATAPSSSTPSSRSNGQTNSECPDSRKPQSQEPPGADPHAGWCGRGAITSIAPFADWPIESDVGPFMFCKPEARLCRKSCERQIHRRSDQAAESFFTLSQSTCTPRLVPAGILTQPSL</sequence>
<organism evidence="2">
    <name type="scientific">Rhizobium rhizogenes</name>
    <name type="common">Agrobacterium rhizogenes</name>
    <dbReference type="NCBI Taxonomy" id="359"/>
    <lineage>
        <taxon>Bacteria</taxon>
        <taxon>Pseudomonadati</taxon>
        <taxon>Pseudomonadota</taxon>
        <taxon>Alphaproteobacteria</taxon>
        <taxon>Hyphomicrobiales</taxon>
        <taxon>Rhizobiaceae</taxon>
        <taxon>Rhizobium/Agrobacterium group</taxon>
        <taxon>Rhizobium</taxon>
    </lineage>
</organism>
<evidence type="ECO:0000313" key="2">
    <source>
        <dbReference type="EMBL" id="BAB16143.1"/>
    </source>
</evidence>
<protein>
    <submittedName>
        <fullName evidence="2">Riorf24 protein</fullName>
    </submittedName>
</protein>
<reference evidence="2" key="4">
    <citation type="journal article" date="2001" name="J. Mol. Biol.">
        <title>The complete nucleotide sequence of a plant root-inducing (Ri) plasmid indicates its chimeric structure and evolutionary relationship between tumor-inducing (Ti) and symbiotic (Sym) plasmids in Rhizobiaceae.</title>
        <authorList>
            <person name="Moriguchi K."/>
            <person name="Maeda Y."/>
            <person name="Satou M."/>
            <person name="Hardayani N.S.N."/>
            <person name="Kataoka M."/>
            <person name="Tanaka N."/>
            <person name="Yoshida K."/>
        </authorList>
    </citation>
    <scope>NUCLEOTIDE SEQUENCE</scope>
    <source>
        <strain evidence="2">MAFF03-01724</strain>
        <plasmid evidence="2">pRi1724</plasmid>
    </source>
</reference>
<reference evidence="2" key="2">
    <citation type="journal article" date="1999" name="Nucleic Acids Symp. Ser.">
        <title>Genome structure of Ri plasmid (1): Sequencing analysis of T-DNA and its flanking regions of pRi1724 in Japanese Agrobacterium rhizogenes.</title>
        <authorList>
            <person name="Maeda Y."/>
            <person name="Moriguchi K."/>
            <person name="Kataoka M."/>
            <person name="Satou M."/>
            <person name="Satutui N.H.N."/>
            <person name="Tanaka N."/>
            <person name="Yoshida K."/>
        </authorList>
    </citation>
    <scope>NUCLEOTIDE SEQUENCE</scope>
    <source>
        <strain evidence="2">MAFF03-01724</strain>
        <plasmid evidence="2">pRi1724</plasmid>
    </source>
</reference>
<dbReference type="EMBL" id="AP002086">
    <property type="protein sequence ID" value="BAB16143.1"/>
    <property type="molecule type" value="Genomic_DNA"/>
</dbReference>
<keyword evidence="2" id="KW-0614">Plasmid</keyword>
<feature type="compositionally biased region" description="Basic and acidic residues" evidence="1">
    <location>
        <begin position="113"/>
        <end position="129"/>
    </location>
</feature>
<reference evidence="2" key="3">
    <citation type="journal article" date="2000" name="DNA Res.">
        <title>Analysis of unique variable region of a plant root inducing plasmid, pRi1724, by the construction of its physical map and library.</title>
        <authorList>
            <person name="Moriguchi K."/>
            <person name="Maeda Y."/>
            <person name="Satou M."/>
            <person name="Kataoka M."/>
            <person name="Tanaka N."/>
            <person name="Yoshida K."/>
        </authorList>
    </citation>
    <scope>NUCLEOTIDE SEQUENCE</scope>
    <source>
        <strain evidence="2">MAFF03-01724</strain>
        <plasmid evidence="2">pRi1724</plasmid>
    </source>
</reference>
<proteinExistence type="predicted"/>